<dbReference type="EMBL" id="CAJOBG010046718">
    <property type="protein sequence ID" value="CAF4454180.1"/>
    <property type="molecule type" value="Genomic_DNA"/>
</dbReference>
<dbReference type="InterPro" id="IPR053040">
    <property type="entry name" value="LRR-containing_protein_71"/>
</dbReference>
<comment type="caution">
    <text evidence="1">The sequence shown here is derived from an EMBL/GenBank/DDBJ whole genome shotgun (WGS) entry which is preliminary data.</text>
</comment>
<evidence type="ECO:0008006" key="3">
    <source>
        <dbReference type="Google" id="ProtNLM"/>
    </source>
</evidence>
<gene>
    <name evidence="1" type="ORF">OVN521_LOCUS38050</name>
</gene>
<dbReference type="PANTHER" id="PTHR46984:SF1">
    <property type="entry name" value="LEUCINE-RICH REPEAT-CONTAINING PROTEIN 71"/>
    <property type="match status" value="1"/>
</dbReference>
<name>A0A820SPD0_9BILA</name>
<dbReference type="SUPFAM" id="SSF52047">
    <property type="entry name" value="RNI-like"/>
    <property type="match status" value="1"/>
</dbReference>
<feature type="non-terminal residue" evidence="1">
    <location>
        <position position="1"/>
    </location>
</feature>
<protein>
    <recommendedName>
        <fullName evidence="3">NLRC3 protein</fullName>
    </recommendedName>
</protein>
<evidence type="ECO:0000313" key="2">
    <source>
        <dbReference type="Proteomes" id="UP000663866"/>
    </source>
</evidence>
<dbReference type="Gene3D" id="3.80.10.10">
    <property type="entry name" value="Ribonuclease Inhibitor"/>
    <property type="match status" value="1"/>
</dbReference>
<proteinExistence type="predicted"/>
<sequence>AIIALDLRRNAIGDIGAQHFADALRINNTLTSLGLQANRIQDKGALSLVDTLATNKVITTIFSLIS</sequence>
<dbReference type="Proteomes" id="UP000663866">
    <property type="component" value="Unassembled WGS sequence"/>
</dbReference>
<dbReference type="AlphaFoldDB" id="A0A820SPD0"/>
<reference evidence="1" key="1">
    <citation type="submission" date="2021-02" db="EMBL/GenBank/DDBJ databases">
        <authorList>
            <person name="Nowell W R."/>
        </authorList>
    </citation>
    <scope>NUCLEOTIDE SEQUENCE</scope>
</reference>
<dbReference type="PANTHER" id="PTHR46984">
    <property type="entry name" value="LEUCINE-RICH REPEAT-CONTAINING PROTEIN 71"/>
    <property type="match status" value="1"/>
</dbReference>
<keyword evidence="2" id="KW-1185">Reference proteome</keyword>
<accession>A0A820SPD0</accession>
<dbReference type="InterPro" id="IPR001611">
    <property type="entry name" value="Leu-rich_rpt"/>
</dbReference>
<evidence type="ECO:0000313" key="1">
    <source>
        <dbReference type="EMBL" id="CAF4454180.1"/>
    </source>
</evidence>
<organism evidence="1 2">
    <name type="scientific">Rotaria magnacalcarata</name>
    <dbReference type="NCBI Taxonomy" id="392030"/>
    <lineage>
        <taxon>Eukaryota</taxon>
        <taxon>Metazoa</taxon>
        <taxon>Spiralia</taxon>
        <taxon>Gnathifera</taxon>
        <taxon>Rotifera</taxon>
        <taxon>Eurotatoria</taxon>
        <taxon>Bdelloidea</taxon>
        <taxon>Philodinida</taxon>
        <taxon>Philodinidae</taxon>
        <taxon>Rotaria</taxon>
    </lineage>
</organism>
<dbReference type="InterPro" id="IPR032675">
    <property type="entry name" value="LRR_dom_sf"/>
</dbReference>
<dbReference type="Pfam" id="PF13516">
    <property type="entry name" value="LRR_6"/>
    <property type="match status" value="2"/>
</dbReference>